<accession>A0A1A7NNK5</accession>
<keyword evidence="3" id="KW-1185">Reference proteome</keyword>
<evidence type="ECO:0000256" key="1">
    <source>
        <dbReference type="SAM" id="MobiDB-lite"/>
    </source>
</evidence>
<feature type="compositionally biased region" description="Polar residues" evidence="1">
    <location>
        <begin position="17"/>
        <end position="31"/>
    </location>
</feature>
<sequence length="957" mass="97878">MLTVNTDCRGEDGVSGTRGTPGTQGIPGTSGTDGHIAIDQNNNFTPLTVVISANVNGGIGGTGGNGGDGGRFIGRDKADGTDGGDGGNGGDGLQLTQSNKIILNAKANVIGGIGGNGGAGGNAGLYAFGDNLIETPGKSGSGGNGGNGGNGLKLEQSNEILLNERAKIIGGNGGNGDKSGDYGNGGNGGDAIQLQQADTIIISNLAQLIAGMGGRGYKGGNGGNSLQLERSNKIVFNGEVKIIGGAGGNAFYTYYLKGNNGGDGGDAMKLSQVGDIDISNLVQLISGAGGNSGNNSNGGNGGDVIKLHKVDNIRISDSAKLIAGNGGTSNSHIGNVGNGGNGGNIFQLDKADNIRISDSTELIAGSGGKGGGNGGNGGDVIQLQAGENITISDSVRLMAGNGGYGNDGRSNGGNGGNVIQSQRVNTIMVSGLAQLMAGNGDYNGERSRSYAGNGGNAGNGGDVIQLQQANVIKISDSVQLIAGDGGSTRGSTNGNGGNGGNGGDAIQLDQAGIITISDSVRLMAGNGGDGSNGIGNGGNGGNGGNAIQVQEKSKIILANKGSLIYGRRGEGGLSKDSIDRKAYGSPGKDGSFGAAIAFTGSNNIFELQRNIAAVTYPEDIKRLVYKFLYRNAVIWDKASFKNELTKILATVGINDMNLPESDYLDEGFMTVDGAIKIKKIIFDAFHKSISETVGIIGNVVMKSNNSEVSFDELKNFAKTNTLVLGGDASLSGLSFDLDLLGKVEPAENLDRDGIDAKPLRAFGKFEKQGSSTWQLTGTLDSDIINHFDIKQGVVELAREVNMGTNVYVKAGGVLTTPAINASELPIQANPMNSMRRVARATVSNPMPVIQNNLVIENGGVFQVIANNVNEYSRLRSATDIVLEPGSQLVIKGKEYVGQLGDKLLNVLMADGQFNTQFTQVTDDNPLFDFEADYSDPNVMHLKLVLDKGIIDNPPDTP</sequence>
<feature type="non-terminal residue" evidence="2">
    <location>
        <position position="957"/>
    </location>
</feature>
<comment type="caution">
    <text evidence="2">The sequence shown here is derived from an EMBL/GenBank/DDBJ whole genome shotgun (WGS) entry which is preliminary data.</text>
</comment>
<gene>
    <name evidence="2" type="ORF">QV01_06880</name>
</gene>
<evidence type="ECO:0000313" key="2">
    <source>
        <dbReference type="EMBL" id="OBW91737.1"/>
    </source>
</evidence>
<protein>
    <submittedName>
        <fullName evidence="2">Uncharacterized protein</fullName>
    </submittedName>
</protein>
<organism evidence="2 3">
    <name type="scientific">Gallibacterium genomosp. 3</name>
    <dbReference type="NCBI Taxonomy" id="505345"/>
    <lineage>
        <taxon>Bacteria</taxon>
        <taxon>Pseudomonadati</taxon>
        <taxon>Pseudomonadota</taxon>
        <taxon>Gammaproteobacteria</taxon>
        <taxon>Pasteurellales</taxon>
        <taxon>Pasteurellaceae</taxon>
        <taxon>Gallibacterium</taxon>
    </lineage>
</organism>
<dbReference type="AlphaFoldDB" id="A0A1A7NNK5"/>
<feature type="compositionally biased region" description="Gly residues" evidence="1">
    <location>
        <begin position="59"/>
        <end position="72"/>
    </location>
</feature>
<feature type="region of interest" description="Disordered" evidence="1">
    <location>
        <begin position="59"/>
        <end position="92"/>
    </location>
</feature>
<dbReference type="EMBL" id="JTJM01000030">
    <property type="protein sequence ID" value="OBW91737.1"/>
    <property type="molecule type" value="Genomic_DNA"/>
</dbReference>
<feature type="region of interest" description="Disordered" evidence="1">
    <location>
        <begin position="1"/>
        <end position="31"/>
    </location>
</feature>
<reference evidence="2 3" key="1">
    <citation type="submission" date="2014-11" db="EMBL/GenBank/DDBJ databases">
        <title>Pan-genome of Gallibacterium spp.</title>
        <authorList>
            <person name="Kudirkiene E."/>
            <person name="Bojesen A.M."/>
        </authorList>
    </citation>
    <scope>NUCLEOTIDE SEQUENCE [LARGE SCALE GENOMIC DNA]</scope>
    <source>
        <strain evidence="2 3">F151</strain>
    </source>
</reference>
<feature type="compositionally biased region" description="Gly residues" evidence="1">
    <location>
        <begin position="81"/>
        <end position="92"/>
    </location>
</feature>
<proteinExistence type="predicted"/>
<name>A0A1A7NNK5_9PAST</name>
<evidence type="ECO:0000313" key="3">
    <source>
        <dbReference type="Proteomes" id="UP000243558"/>
    </source>
</evidence>
<dbReference type="Proteomes" id="UP000243558">
    <property type="component" value="Unassembled WGS sequence"/>
</dbReference>